<dbReference type="RefSeq" id="WP_119976490.1">
    <property type="nucleotide sequence ID" value="NZ_JBHSQA010000004.1"/>
</dbReference>
<gene>
    <name evidence="2" type="ORF">D6T64_20385</name>
</gene>
<dbReference type="Gene3D" id="3.50.50.60">
    <property type="entry name" value="FAD/NAD(P)-binding domain"/>
    <property type="match status" value="1"/>
</dbReference>
<dbReference type="AlphaFoldDB" id="A0A3A5MK82"/>
<evidence type="ECO:0000313" key="2">
    <source>
        <dbReference type="EMBL" id="RJT85269.1"/>
    </source>
</evidence>
<dbReference type="Pfam" id="PF13738">
    <property type="entry name" value="Pyr_redox_3"/>
    <property type="match status" value="1"/>
</dbReference>
<dbReference type="PANTHER" id="PTHR43539">
    <property type="entry name" value="FLAVIN-BINDING MONOOXYGENASE-LIKE PROTEIN (AFU_ORTHOLOGUE AFUA_4G09220)"/>
    <property type="match status" value="1"/>
</dbReference>
<organism evidence="2 3">
    <name type="scientific">Cryobacterium melibiosiphilum</name>
    <dbReference type="NCBI Taxonomy" id="995039"/>
    <lineage>
        <taxon>Bacteria</taxon>
        <taxon>Bacillati</taxon>
        <taxon>Actinomycetota</taxon>
        <taxon>Actinomycetes</taxon>
        <taxon>Micrococcales</taxon>
        <taxon>Microbacteriaceae</taxon>
        <taxon>Cryobacterium</taxon>
    </lineage>
</organism>
<sequence>MTTAGTASGLTLTVPPRRTDAVPALAHRPVAIIGAGPVGLAAAAELAERGIDCVVYEAGPEAGTAIALWGHTRLFSPWRYLTDAAAVRLLEPTGWAAPEPGALPTGHDLLREYVHPLAKALGDRVRYGARVTAVSRQGMDRTRSANRAATPFCLRIQTDAGTHDALARAVIDTSGTYSTPNPVAASGLEMIDGGALSEHLVHALPDVLGAERARFAGRHTVVVGAGHSAANTLLNLAELASHEPGTTISWLIRTATPARVYGDDSDELAARASLGARVRALVTSGRVTLVDGFEIESVAPASEGVELVGRRSGQPARLTADLVVGATGFRPDLDMLREMRLSLDEIVEAPRLLAPLIDPNLHSCGTVPAHGVDVLTHPEPNFYLAGMKSFGRAPTFLLATGYEQVRSIADELAGNRAAARLVTLVLPETGVCCTVQSNTVPPAATAAQEPPAASAACCS</sequence>
<dbReference type="Proteomes" id="UP000272015">
    <property type="component" value="Unassembled WGS sequence"/>
</dbReference>
<keyword evidence="1" id="KW-0560">Oxidoreductase</keyword>
<dbReference type="InterPro" id="IPR050982">
    <property type="entry name" value="Auxin_biosynth/cation_transpt"/>
</dbReference>
<comment type="caution">
    <text evidence="2">The sequence shown here is derived from an EMBL/GenBank/DDBJ whole genome shotgun (WGS) entry which is preliminary data.</text>
</comment>
<name>A0A3A5MK82_9MICO</name>
<dbReference type="PRINTS" id="PR00411">
    <property type="entry name" value="PNDRDTASEI"/>
</dbReference>
<accession>A0A3A5MK82</accession>
<reference evidence="2 3" key="1">
    <citation type="submission" date="2018-09" db="EMBL/GenBank/DDBJ databases">
        <title>Novel species of Cryobacterium.</title>
        <authorList>
            <person name="Liu Q."/>
            <person name="Xin Y.-H."/>
        </authorList>
    </citation>
    <scope>NUCLEOTIDE SEQUENCE [LARGE SCALE GENOMIC DNA]</scope>
    <source>
        <strain evidence="2 3">Hh39</strain>
    </source>
</reference>
<dbReference type="EMBL" id="QZVS01000096">
    <property type="protein sequence ID" value="RJT85269.1"/>
    <property type="molecule type" value="Genomic_DNA"/>
</dbReference>
<dbReference type="InterPro" id="IPR036188">
    <property type="entry name" value="FAD/NAD-bd_sf"/>
</dbReference>
<dbReference type="SUPFAM" id="SSF51905">
    <property type="entry name" value="FAD/NAD(P)-binding domain"/>
    <property type="match status" value="1"/>
</dbReference>
<evidence type="ECO:0000313" key="3">
    <source>
        <dbReference type="Proteomes" id="UP000272015"/>
    </source>
</evidence>
<dbReference type="GO" id="GO:0004497">
    <property type="term" value="F:monooxygenase activity"/>
    <property type="evidence" value="ECO:0007669"/>
    <property type="project" value="TreeGrafter"/>
</dbReference>
<keyword evidence="3" id="KW-1185">Reference proteome</keyword>
<evidence type="ECO:0000256" key="1">
    <source>
        <dbReference type="ARBA" id="ARBA00023002"/>
    </source>
</evidence>
<dbReference type="PRINTS" id="PR00368">
    <property type="entry name" value="FADPNR"/>
</dbReference>
<dbReference type="OrthoDB" id="7279140at2"/>
<protein>
    <submittedName>
        <fullName evidence="2">FAD-dependent oxidoreductase</fullName>
    </submittedName>
</protein>
<proteinExistence type="predicted"/>
<dbReference type="GO" id="GO:0050660">
    <property type="term" value="F:flavin adenine dinucleotide binding"/>
    <property type="evidence" value="ECO:0007669"/>
    <property type="project" value="TreeGrafter"/>
</dbReference>
<dbReference type="PANTHER" id="PTHR43539:SF78">
    <property type="entry name" value="FLAVIN-CONTAINING MONOOXYGENASE"/>
    <property type="match status" value="1"/>
</dbReference>